<accession>A0ABT2WH42</accession>
<dbReference type="EMBL" id="JAOUSE010000034">
    <property type="protein sequence ID" value="MCU9594973.1"/>
    <property type="molecule type" value="Genomic_DNA"/>
</dbReference>
<evidence type="ECO:0000313" key="2">
    <source>
        <dbReference type="Proteomes" id="UP001208656"/>
    </source>
</evidence>
<name>A0ABT2WH42_9BACI</name>
<evidence type="ECO:0000313" key="1">
    <source>
        <dbReference type="EMBL" id="MCU9594973.1"/>
    </source>
</evidence>
<reference evidence="1 2" key="1">
    <citation type="submission" date="2022-10" db="EMBL/GenBank/DDBJ databases">
        <title>Description of Fervidibacillus gen. nov. in the family Fervidibacillaceae fam. nov. with two species, Fervidibacillus albus sp. nov., and Fervidibacillus halotolerans sp. nov., isolated from tidal flat sediments.</title>
        <authorList>
            <person name="Kwon K.K."/>
            <person name="Yang S.-H."/>
        </authorList>
    </citation>
    <scope>NUCLEOTIDE SEQUENCE [LARGE SCALE GENOMIC DNA]</scope>
    <source>
        <strain evidence="1 2">DSM 23332</strain>
    </source>
</reference>
<sequence length="50" mass="5757">MAKSGKSRRFVSQGSNAVYQHSKRIPYHLTYAEAEARKMREGQDSSIVHY</sequence>
<dbReference type="Proteomes" id="UP001208656">
    <property type="component" value="Unassembled WGS sequence"/>
</dbReference>
<gene>
    <name evidence="1" type="ORF">OEV82_11035</name>
</gene>
<proteinExistence type="predicted"/>
<comment type="caution">
    <text evidence="1">The sequence shown here is derived from an EMBL/GenBank/DDBJ whole genome shotgun (WGS) entry which is preliminary data.</text>
</comment>
<protein>
    <recommendedName>
        <fullName evidence="3">Competence protein</fullName>
    </recommendedName>
</protein>
<organism evidence="1 2">
    <name type="scientific">Pallidibacillus thermolactis</name>
    <dbReference type="NCBI Taxonomy" id="251051"/>
    <lineage>
        <taxon>Bacteria</taxon>
        <taxon>Bacillati</taxon>
        <taxon>Bacillota</taxon>
        <taxon>Bacilli</taxon>
        <taxon>Bacillales</taxon>
        <taxon>Bacillaceae</taxon>
        <taxon>Pallidibacillus</taxon>
    </lineage>
</organism>
<dbReference type="RefSeq" id="WP_173661707.1">
    <property type="nucleotide sequence ID" value="NZ_JAOUSE010000034.1"/>
</dbReference>
<keyword evidence="2" id="KW-1185">Reference proteome</keyword>
<evidence type="ECO:0008006" key="3">
    <source>
        <dbReference type="Google" id="ProtNLM"/>
    </source>
</evidence>